<accession>A0A9Q1MVT7</accession>
<evidence type="ECO:0000313" key="1">
    <source>
        <dbReference type="EMBL" id="KAJ8568909.1"/>
    </source>
</evidence>
<comment type="caution">
    <text evidence="1">The sequence shown here is derived from an EMBL/GenBank/DDBJ whole genome shotgun (WGS) entry which is preliminary data.</text>
</comment>
<dbReference type="EMBL" id="JAJAGQ010000003">
    <property type="protein sequence ID" value="KAJ8568909.1"/>
    <property type="molecule type" value="Genomic_DNA"/>
</dbReference>
<protein>
    <submittedName>
        <fullName evidence="1">Uncharacterized protein</fullName>
    </submittedName>
</protein>
<dbReference type="AlphaFoldDB" id="A0A9Q1MVT7"/>
<keyword evidence="2" id="KW-1185">Reference proteome</keyword>
<dbReference type="Proteomes" id="UP001152561">
    <property type="component" value="Unassembled WGS sequence"/>
</dbReference>
<gene>
    <name evidence="1" type="ORF">K7X08_032606</name>
</gene>
<reference evidence="2" key="1">
    <citation type="journal article" date="2023" name="Proc. Natl. Acad. Sci. U.S.A.">
        <title>Genomic and structural basis for evolution of tropane alkaloid biosynthesis.</title>
        <authorList>
            <person name="Wanga Y.-J."/>
            <person name="Taina T."/>
            <person name="Yua J.-Y."/>
            <person name="Lia J."/>
            <person name="Xua B."/>
            <person name="Chenc J."/>
            <person name="D'Auriad J.C."/>
            <person name="Huanga J.-P."/>
            <person name="Huanga S.-X."/>
        </authorList>
    </citation>
    <scope>NUCLEOTIDE SEQUENCE [LARGE SCALE GENOMIC DNA]</scope>
    <source>
        <strain evidence="2">cv. KIB-2019</strain>
    </source>
</reference>
<sequence>MLGLSLPPSSCLYIEPVLSVQETAGDNPSAEAHPTDDSEVPAEIIPEDVLLRYFGLVDIASPPASPVGIHRERVEESLARGIPTNKEEFHALRASLFRLSKETTDSPVLATTYNDMALALNDLFYLHRTNKDSHDEAVTTLQHLGSLQQEKNHIQTSFNELSADILMDLQYEAIAAFVVQEVSTYTLTFTEAPSTVVAEPLLGAEKGSPEEIETDEVIAVGAAIQGDKAVVDSAIPETHVTDDIAQPLVGYMSTNLPSQFYRPQIEGFVFCDQAIMYSAKPDNVEQPLTSETPTNLAF</sequence>
<name>A0A9Q1MVT7_9SOLA</name>
<organism evidence="1 2">
    <name type="scientific">Anisodus acutangulus</name>
    <dbReference type="NCBI Taxonomy" id="402998"/>
    <lineage>
        <taxon>Eukaryota</taxon>
        <taxon>Viridiplantae</taxon>
        <taxon>Streptophyta</taxon>
        <taxon>Embryophyta</taxon>
        <taxon>Tracheophyta</taxon>
        <taxon>Spermatophyta</taxon>
        <taxon>Magnoliopsida</taxon>
        <taxon>eudicotyledons</taxon>
        <taxon>Gunneridae</taxon>
        <taxon>Pentapetalae</taxon>
        <taxon>asterids</taxon>
        <taxon>lamiids</taxon>
        <taxon>Solanales</taxon>
        <taxon>Solanaceae</taxon>
        <taxon>Solanoideae</taxon>
        <taxon>Hyoscyameae</taxon>
        <taxon>Anisodus</taxon>
    </lineage>
</organism>
<proteinExistence type="predicted"/>
<evidence type="ECO:0000313" key="2">
    <source>
        <dbReference type="Proteomes" id="UP001152561"/>
    </source>
</evidence>